<dbReference type="PANTHER" id="PTHR46011">
    <property type="entry name" value="NUCLEAR HORMONE RECEPTOR FAMILY MEMBER NHR-86-RELATED"/>
    <property type="match status" value="1"/>
</dbReference>
<dbReference type="Gene3D" id="1.10.565.10">
    <property type="entry name" value="Retinoid X Receptor"/>
    <property type="match status" value="1"/>
</dbReference>
<dbReference type="PRINTS" id="PR00047">
    <property type="entry name" value="STROIDFINGER"/>
</dbReference>
<dbReference type="Gene3D" id="3.30.50.10">
    <property type="entry name" value="Erythroid Transcription Factor GATA-1, subunit A"/>
    <property type="match status" value="1"/>
</dbReference>
<dbReference type="SUPFAM" id="SSF48508">
    <property type="entry name" value="Nuclear receptor ligand-binding domain"/>
    <property type="match status" value="1"/>
</dbReference>
<dbReference type="GO" id="GO:0008270">
    <property type="term" value="F:zinc ion binding"/>
    <property type="evidence" value="ECO:0007669"/>
    <property type="project" value="InterPro"/>
</dbReference>
<evidence type="ECO:0000256" key="1">
    <source>
        <dbReference type="SAM" id="MobiDB-lite"/>
    </source>
</evidence>
<dbReference type="PROSITE" id="PS51030">
    <property type="entry name" value="NUCLEAR_REC_DBD_2"/>
    <property type="match status" value="1"/>
</dbReference>
<feature type="compositionally biased region" description="Polar residues" evidence="1">
    <location>
        <begin position="77"/>
        <end position="86"/>
    </location>
</feature>
<reference evidence="2" key="2">
    <citation type="submission" date="2022-06" db="UniProtKB">
        <authorList>
            <consortium name="EnsemblMetazoa"/>
        </authorList>
    </citation>
    <scope>IDENTIFICATION</scope>
    <source>
        <strain evidence="2">PS312</strain>
    </source>
</reference>
<evidence type="ECO:0000313" key="3">
    <source>
        <dbReference type="Proteomes" id="UP000005239"/>
    </source>
</evidence>
<dbReference type="SMART" id="SM00399">
    <property type="entry name" value="ZnF_C4"/>
    <property type="match status" value="1"/>
</dbReference>
<evidence type="ECO:0000313" key="2">
    <source>
        <dbReference type="EnsemblMetazoa" id="PPA05571.1"/>
    </source>
</evidence>
<dbReference type="Pfam" id="PF00105">
    <property type="entry name" value="zf-C4"/>
    <property type="match status" value="1"/>
</dbReference>
<accession>A0A2A6CMJ5</accession>
<feature type="region of interest" description="Disordered" evidence="1">
    <location>
        <begin position="76"/>
        <end position="110"/>
    </location>
</feature>
<proteinExistence type="predicted"/>
<dbReference type="EnsemblMetazoa" id="PPA05571.1">
    <property type="protein sequence ID" value="PPA05571.1"/>
    <property type="gene ID" value="WBGene00095125"/>
</dbReference>
<protein>
    <submittedName>
        <fullName evidence="2">Nuclear receptor</fullName>
    </submittedName>
</protein>
<dbReference type="Pfam" id="PF00104">
    <property type="entry name" value="Hormone_recep"/>
    <property type="match status" value="1"/>
</dbReference>
<dbReference type="InterPro" id="IPR000536">
    <property type="entry name" value="Nucl_hrmn_rcpt_lig-bd"/>
</dbReference>
<dbReference type="SUPFAM" id="SSF57716">
    <property type="entry name" value="Glucocorticoid receptor-like (DNA-binding domain)"/>
    <property type="match status" value="1"/>
</dbReference>
<gene>
    <name evidence="2" type="primary">WBGene00095125</name>
</gene>
<accession>A0A8R1U715</accession>
<keyword evidence="3" id="KW-1185">Reference proteome</keyword>
<dbReference type="InterPro" id="IPR035500">
    <property type="entry name" value="NHR-like_dom_sf"/>
</dbReference>
<dbReference type="PROSITE" id="PS51843">
    <property type="entry name" value="NR_LBD"/>
    <property type="match status" value="1"/>
</dbReference>
<dbReference type="SMART" id="SM00430">
    <property type="entry name" value="HOLI"/>
    <property type="match status" value="1"/>
</dbReference>
<sequence>MASTASLPQCLVCGAPTASIHFGVQVCRSCTVFYRRACKKPQYACRAINSRCTVTQDGSTQCKRCRFERYEEILNRSRAQSRNEGPSSEIPPQIEKPSSDRQAAGGSKVPRPLLDKCGTCYKMLCSMRRNSELAARGTLLHPSQITTGEYDIPPSTCADLNLTCRFLLAGIIDLAHELFPEFIGFSSEEQWTLSVNFAKRFFLLDSAHRAEKIFPDDMTKCLGAYTSYMSLEAAEHFFDDCRIENSNIDEAKEVLKQYIRTTFPELRRAVRSVKLDEVEFHAMLILIFWFSDSSPLREDLILVGERYRQKALKELQSHYSEDLKLDEFAGRIGELFMLILNFDRSVEVDEQFEVFRLLGVFADDTFVYRLDTRFDNK</sequence>
<dbReference type="GO" id="GO:0043565">
    <property type="term" value="F:sequence-specific DNA binding"/>
    <property type="evidence" value="ECO:0007669"/>
    <property type="project" value="InterPro"/>
</dbReference>
<dbReference type="GO" id="GO:0005634">
    <property type="term" value="C:nucleus"/>
    <property type="evidence" value="ECO:0000318"/>
    <property type="project" value="GO_Central"/>
</dbReference>
<dbReference type="InterPro" id="IPR013088">
    <property type="entry name" value="Znf_NHR/GATA"/>
</dbReference>
<name>A0A2A6CMJ5_PRIPA</name>
<organism evidence="2 3">
    <name type="scientific">Pristionchus pacificus</name>
    <name type="common">Parasitic nematode worm</name>
    <dbReference type="NCBI Taxonomy" id="54126"/>
    <lineage>
        <taxon>Eukaryota</taxon>
        <taxon>Metazoa</taxon>
        <taxon>Ecdysozoa</taxon>
        <taxon>Nematoda</taxon>
        <taxon>Chromadorea</taxon>
        <taxon>Rhabditida</taxon>
        <taxon>Rhabditina</taxon>
        <taxon>Diplogasteromorpha</taxon>
        <taxon>Diplogasteroidea</taxon>
        <taxon>Neodiplogasteridae</taxon>
        <taxon>Pristionchus</taxon>
    </lineage>
</organism>
<dbReference type="Proteomes" id="UP000005239">
    <property type="component" value="Unassembled WGS sequence"/>
</dbReference>
<dbReference type="InterPro" id="IPR001628">
    <property type="entry name" value="Znf_hrmn_rcpt"/>
</dbReference>
<dbReference type="OrthoDB" id="5819828at2759"/>
<dbReference type="GO" id="GO:0003700">
    <property type="term" value="F:DNA-binding transcription factor activity"/>
    <property type="evidence" value="ECO:0000318"/>
    <property type="project" value="GO_Central"/>
</dbReference>
<dbReference type="AlphaFoldDB" id="A0A2A6CMJ5"/>
<dbReference type="PANTHER" id="PTHR46011:SF6">
    <property type="entry name" value="HIGH ZINC ACTIVATED NUCLEAR RECEPTOR PROTEIN"/>
    <property type="match status" value="1"/>
</dbReference>
<reference evidence="3" key="1">
    <citation type="journal article" date="2008" name="Nat. Genet.">
        <title>The Pristionchus pacificus genome provides a unique perspective on nematode lifestyle and parasitism.</title>
        <authorList>
            <person name="Dieterich C."/>
            <person name="Clifton S.W."/>
            <person name="Schuster L.N."/>
            <person name="Chinwalla A."/>
            <person name="Delehaunty K."/>
            <person name="Dinkelacker I."/>
            <person name="Fulton L."/>
            <person name="Fulton R."/>
            <person name="Godfrey J."/>
            <person name="Minx P."/>
            <person name="Mitreva M."/>
            <person name="Roeseler W."/>
            <person name="Tian H."/>
            <person name="Witte H."/>
            <person name="Yang S.P."/>
            <person name="Wilson R.K."/>
            <person name="Sommer R.J."/>
        </authorList>
    </citation>
    <scope>NUCLEOTIDE SEQUENCE [LARGE SCALE GENOMIC DNA]</scope>
    <source>
        <strain evidence="3">PS312</strain>
    </source>
</reference>